<accession>A0A7V5HYY2</accession>
<gene>
    <name evidence="3" type="ORF">ENL39_00730</name>
</gene>
<name>A0A7V5HYY2_UNCAE</name>
<dbReference type="InterPro" id="IPR001509">
    <property type="entry name" value="Epimerase_deHydtase"/>
</dbReference>
<evidence type="ECO:0000259" key="2">
    <source>
        <dbReference type="Pfam" id="PF01370"/>
    </source>
</evidence>
<sequence length="320" mass="35942">MSKVLVTGGAGFIGSHVVDGYLREGWEVIVVDNLSTGKKEQINPRAKFYNLSITDRKMEEIFKKEKVDLVNHHAAQINVRASVEDPLFDAEQNILGSLNLLQNCVKFGVKNFIFISSGGAIYGEPSELPVKEISPKFPLSPYGISKFVVELYLYFYKKVFGLNYVCLRYANIYGPRQDPFGEAGVVAIFSRKMLEGKVPTIFGDGKQTRDYVFVADVVEANLLATSRLEELNQRDVFSVDDLAYNIGAGKEVSVNSLYQKLAHLTGFKKAPSFSQPREGEVKRICLDFSKTEKELGWRPKISLEEGLKKTVEWMNKKSSL</sequence>
<dbReference type="SUPFAM" id="SSF51735">
    <property type="entry name" value="NAD(P)-binding Rossmann-fold domains"/>
    <property type="match status" value="1"/>
</dbReference>
<dbReference type="Pfam" id="PF01370">
    <property type="entry name" value="Epimerase"/>
    <property type="match status" value="1"/>
</dbReference>
<dbReference type="PANTHER" id="PTHR43000">
    <property type="entry name" value="DTDP-D-GLUCOSE 4,6-DEHYDRATASE-RELATED"/>
    <property type="match status" value="1"/>
</dbReference>
<proteinExistence type="inferred from homology"/>
<feature type="domain" description="NAD-dependent epimerase/dehydratase" evidence="2">
    <location>
        <begin position="4"/>
        <end position="238"/>
    </location>
</feature>
<protein>
    <submittedName>
        <fullName evidence="3">NAD-dependent epimerase/dehydratase family protein</fullName>
    </submittedName>
</protein>
<dbReference type="Gene3D" id="3.90.25.10">
    <property type="entry name" value="UDP-galactose 4-epimerase, domain 1"/>
    <property type="match status" value="1"/>
</dbReference>
<dbReference type="Gene3D" id="3.40.50.720">
    <property type="entry name" value="NAD(P)-binding Rossmann-like Domain"/>
    <property type="match status" value="1"/>
</dbReference>
<dbReference type="InterPro" id="IPR036291">
    <property type="entry name" value="NAD(P)-bd_dom_sf"/>
</dbReference>
<dbReference type="EMBL" id="DRTT01000019">
    <property type="protein sequence ID" value="HHF98001.1"/>
    <property type="molecule type" value="Genomic_DNA"/>
</dbReference>
<comment type="similarity">
    <text evidence="1">Belongs to the NAD(P)-dependent epimerase/dehydratase family.</text>
</comment>
<dbReference type="AlphaFoldDB" id="A0A7V5HYY2"/>
<reference evidence="3" key="1">
    <citation type="journal article" date="2020" name="mSystems">
        <title>Genome- and Community-Level Interaction Insights into Carbon Utilization and Element Cycling Functions of Hydrothermarchaeota in Hydrothermal Sediment.</title>
        <authorList>
            <person name="Zhou Z."/>
            <person name="Liu Y."/>
            <person name="Xu W."/>
            <person name="Pan J."/>
            <person name="Luo Z.H."/>
            <person name="Li M."/>
        </authorList>
    </citation>
    <scope>NUCLEOTIDE SEQUENCE [LARGE SCALE GENOMIC DNA]</scope>
    <source>
        <strain evidence="3">HyVt-92</strain>
    </source>
</reference>
<organism evidence="3">
    <name type="scientific">Aerophobetes bacterium</name>
    <dbReference type="NCBI Taxonomy" id="2030807"/>
    <lineage>
        <taxon>Bacteria</taxon>
        <taxon>Candidatus Aerophobota</taxon>
    </lineage>
</organism>
<comment type="caution">
    <text evidence="3">The sequence shown here is derived from an EMBL/GenBank/DDBJ whole genome shotgun (WGS) entry which is preliminary data.</text>
</comment>
<evidence type="ECO:0000313" key="3">
    <source>
        <dbReference type="EMBL" id="HHF98001.1"/>
    </source>
</evidence>
<dbReference type="Proteomes" id="UP000886070">
    <property type="component" value="Unassembled WGS sequence"/>
</dbReference>
<evidence type="ECO:0000256" key="1">
    <source>
        <dbReference type="ARBA" id="ARBA00007637"/>
    </source>
</evidence>